<dbReference type="EMBL" id="BMAU01021379">
    <property type="protein sequence ID" value="GFY27364.1"/>
    <property type="molecule type" value="Genomic_DNA"/>
</dbReference>
<reference evidence="1" key="1">
    <citation type="submission" date="2020-08" db="EMBL/GenBank/DDBJ databases">
        <title>Multicomponent nature underlies the extraordinary mechanical properties of spider dragline silk.</title>
        <authorList>
            <person name="Kono N."/>
            <person name="Nakamura H."/>
            <person name="Mori M."/>
            <person name="Yoshida Y."/>
            <person name="Ohtoshi R."/>
            <person name="Malay A.D."/>
            <person name="Moran D.A.P."/>
            <person name="Tomita M."/>
            <person name="Numata K."/>
            <person name="Arakawa K."/>
        </authorList>
    </citation>
    <scope>NUCLEOTIDE SEQUENCE</scope>
</reference>
<accession>A0A8X7BE67</accession>
<organism evidence="1 2">
    <name type="scientific">Trichonephila clavipes</name>
    <name type="common">Golden silk orbweaver</name>
    <name type="synonym">Nephila clavipes</name>
    <dbReference type="NCBI Taxonomy" id="2585209"/>
    <lineage>
        <taxon>Eukaryota</taxon>
        <taxon>Metazoa</taxon>
        <taxon>Ecdysozoa</taxon>
        <taxon>Arthropoda</taxon>
        <taxon>Chelicerata</taxon>
        <taxon>Arachnida</taxon>
        <taxon>Araneae</taxon>
        <taxon>Araneomorphae</taxon>
        <taxon>Entelegynae</taxon>
        <taxon>Araneoidea</taxon>
        <taxon>Nephilidae</taxon>
        <taxon>Trichonephila</taxon>
    </lineage>
</organism>
<proteinExistence type="predicted"/>
<comment type="caution">
    <text evidence="1">The sequence shown here is derived from an EMBL/GenBank/DDBJ whole genome shotgun (WGS) entry which is preliminary data.</text>
</comment>
<sequence length="78" mass="8791">MVSENDNQYCPAFKLLECQWVSTAHGGPWSSQEAFFQASLLLASVLQFLVLKTGRSISRPSIHLRFGLPLLRMPKVKD</sequence>
<gene>
    <name evidence="1" type="ORF">TNCV_2069841</name>
</gene>
<dbReference type="Proteomes" id="UP000887159">
    <property type="component" value="Unassembled WGS sequence"/>
</dbReference>
<keyword evidence="2" id="KW-1185">Reference proteome</keyword>
<protein>
    <submittedName>
        <fullName evidence="1">Uncharacterized protein</fullName>
    </submittedName>
</protein>
<dbReference type="AlphaFoldDB" id="A0A8X7BE67"/>
<evidence type="ECO:0000313" key="2">
    <source>
        <dbReference type="Proteomes" id="UP000887159"/>
    </source>
</evidence>
<evidence type="ECO:0000313" key="1">
    <source>
        <dbReference type="EMBL" id="GFY27364.1"/>
    </source>
</evidence>
<name>A0A8X7BE67_TRICX</name>